<dbReference type="EMBL" id="APJZ01000004">
    <property type="protein sequence ID" value="EOD42349.1"/>
    <property type="molecule type" value="Genomic_DNA"/>
</dbReference>
<evidence type="ECO:0000313" key="2">
    <source>
        <dbReference type="EMBL" id="MCC5446869.1"/>
    </source>
</evidence>
<organism evidence="1 4">
    <name type="scientific">Nanobsidianus stetteri</name>
    <dbReference type="NCBI Taxonomy" id="1294122"/>
    <lineage>
        <taxon>Archaea</taxon>
        <taxon>Nanobdellota</taxon>
        <taxon>Candidatus Nanoarchaeia</taxon>
        <taxon>Nanoarchaeales</taxon>
        <taxon>Nanopusillaceae</taxon>
        <taxon>Candidatus Nanobsidianus</taxon>
    </lineage>
</organism>
<dbReference type="Gene3D" id="2.20.25.10">
    <property type="match status" value="1"/>
</dbReference>
<reference evidence="2" key="2">
    <citation type="journal article" date="2015" name="Appl. Environ. Microbiol.">
        <title>Nanoarchaeota, Their Sulfolobales Host, and Nanoarchaeota Virus Distribution across Yellowstone National Park Hot Springs.</title>
        <authorList>
            <person name="Munson-McGee J.H."/>
            <person name="Field E.K."/>
            <person name="Bateson M."/>
            <person name="Rooney C."/>
            <person name="Stepanauskas R."/>
            <person name="Young M.J."/>
        </authorList>
    </citation>
    <scope>NUCLEOTIDE SEQUENCE</scope>
    <source>
        <strain evidence="2">SCGC AB-777_F03</strain>
    </source>
</reference>
<evidence type="ECO:0000313" key="3">
    <source>
        <dbReference type="EMBL" id="PVU68865.1"/>
    </source>
</evidence>
<protein>
    <submittedName>
        <fullName evidence="1">Zn finger protein</fullName>
    </submittedName>
</protein>
<comment type="caution">
    <text evidence="1">The sequence shown here is derived from an EMBL/GenBank/DDBJ whole genome shotgun (WGS) entry which is preliminary data.</text>
</comment>
<dbReference type="SUPFAM" id="SSF57783">
    <property type="entry name" value="Zinc beta-ribbon"/>
    <property type="match status" value="1"/>
</dbReference>
<dbReference type="RefSeq" id="WP_004578316.1">
    <property type="nucleotide sequence ID" value="NZ_QEFP02000003.1"/>
</dbReference>
<evidence type="ECO:0000313" key="1">
    <source>
        <dbReference type="EMBL" id="EOD42349.1"/>
    </source>
</evidence>
<keyword evidence="4" id="KW-1185">Reference proteome</keyword>
<evidence type="ECO:0000313" key="4">
    <source>
        <dbReference type="Proteomes" id="UP000053279"/>
    </source>
</evidence>
<sequence>MATYICPRCHSTNIVPLFAKDNSWVCLDCGYQGPAQLINKDLEYFWNEYQKLENINKVKG</sequence>
<gene>
    <name evidence="2" type="ORF">DDW03_000410</name>
    <name evidence="3" type="ORF">DDW03_00810</name>
    <name evidence="1" type="ORF">Nst1_508</name>
</gene>
<proteinExistence type="predicted"/>
<dbReference type="EMBL" id="QEFP02000003">
    <property type="protein sequence ID" value="MCC5446869.1"/>
    <property type="molecule type" value="Genomic_DNA"/>
</dbReference>
<dbReference type="EMBL" id="QEFP01000002">
    <property type="protein sequence ID" value="PVU68865.1"/>
    <property type="molecule type" value="Genomic_DNA"/>
</dbReference>
<name>R1G924_NANST</name>
<reference evidence="3" key="4">
    <citation type="submission" date="2017-05" db="EMBL/GenBank/DDBJ databases">
        <authorList>
            <person name="Song R."/>
            <person name="Chenine A.L."/>
            <person name="Ruprecht R.M."/>
        </authorList>
    </citation>
    <scope>NUCLEOTIDE SEQUENCE</scope>
    <source>
        <strain evidence="3">SCGC AB-777_F03</strain>
    </source>
</reference>
<dbReference type="Proteomes" id="UP000053279">
    <property type="component" value="Unassembled WGS sequence"/>
</dbReference>
<dbReference type="Proteomes" id="UP000245509">
    <property type="component" value="Unassembled WGS sequence"/>
</dbReference>
<reference evidence="2" key="3">
    <citation type="submission" date="2017-05" db="EMBL/GenBank/DDBJ databases">
        <authorList>
            <person name="Munson-Mcgee J.H."/>
        </authorList>
    </citation>
    <scope>NUCLEOTIDE SEQUENCE</scope>
    <source>
        <strain evidence="2">SCGC AB-777_F03</strain>
    </source>
</reference>
<dbReference type="AlphaFoldDB" id="R1G924"/>
<reference evidence="1 4" key="1">
    <citation type="submission" date="2013-02" db="EMBL/GenBank/DDBJ databases">
        <title>Insights into archaeal evolution and symbiosis from the genomes of a Nanoarchaeon and its crenarchaeal host from Yellowstone National Park.</title>
        <authorList>
            <person name="Podar M."/>
            <person name="Makarova K.S."/>
            <person name="Graham D.E."/>
            <person name="Wolf Y.I."/>
            <person name="Koonin E.V."/>
            <person name="Reysenbach A.-L."/>
        </authorList>
    </citation>
    <scope>NUCLEOTIDE SEQUENCE [LARGE SCALE GENOMIC DNA]</scope>
</reference>
<accession>R1G924</accession>
<reference evidence="2" key="5">
    <citation type="submission" date="2021-11" db="EMBL/GenBank/DDBJ databases">
        <authorList>
            <person name="Munson-Mcgee J."/>
            <person name="Field E."/>
            <person name="Bateson M."/>
            <person name="Rooney C."/>
            <person name="Stepanauskas R."/>
            <person name="Young M."/>
        </authorList>
    </citation>
    <scope>NUCLEOTIDE SEQUENCE</scope>
    <source>
        <strain evidence="2">SCGC AB-777_F03</strain>
    </source>
</reference>